<dbReference type="EMBL" id="MT783706">
    <property type="protein sequence ID" value="QNO11460.1"/>
    <property type="molecule type" value="Genomic_DNA"/>
</dbReference>
<gene>
    <name evidence="1" type="ORF">Aristophanes_00036</name>
</gene>
<dbReference type="InterPro" id="IPR033767">
    <property type="entry name" value="Tail_Gp11"/>
</dbReference>
<proteinExistence type="predicted"/>
<evidence type="ECO:0000313" key="2">
    <source>
        <dbReference type="Proteomes" id="UP000516232"/>
    </source>
</evidence>
<sequence length="187" mass="21189">MKLLDAVNTVLPYMGEHPVTDLDTAHPTVDLIIKAIDRQRQALLAEGWWFNEGTVTLPVNTDGKIDTPTGIISIYGIDCDVEIDGANLRDTYKNTEYFDGPITVEIIKDTPFERLPLYAAHVCLYNAAIEVYTADFGVEGSIQVLQSLSENARMKLNQENIRKRRYNSSAFRRPSGYARFRSIIKFR</sequence>
<evidence type="ECO:0000313" key="1">
    <source>
        <dbReference type="EMBL" id="QNO11460.1"/>
    </source>
</evidence>
<name>A0A7G9VYP5_BPACA</name>
<organism evidence="1 2">
    <name type="scientific">Acinetobacter phage Aristophanes</name>
    <dbReference type="NCBI Taxonomy" id="2759203"/>
    <lineage>
        <taxon>Viruses</taxon>
        <taxon>Duplodnaviria</taxon>
        <taxon>Heunggongvirae</taxon>
        <taxon>Uroviricota</taxon>
        <taxon>Caudoviricetes</taxon>
        <taxon>Autographivirales</taxon>
        <taxon>Autoscriptoviridae</taxon>
        <taxon>Beijerinckvirinae</taxon>
        <taxon>Aristophanesvirus</taxon>
        <taxon>Aristophanesvirus aristophanes</taxon>
    </lineage>
</organism>
<reference evidence="1 2" key="1">
    <citation type="submission" date="2020-07" db="EMBL/GenBank/DDBJ databases">
        <authorList>
            <person name="Shneider M.M."/>
            <person name="Timoshina O.V."/>
            <person name="Evseev P.V."/>
            <person name="Shelenkov A.A."/>
            <person name="Mikhailova Y.V."/>
            <person name="Yanushevich Y."/>
            <person name="Shagin D.A."/>
            <person name="Miroshnikov K.A."/>
        </authorList>
    </citation>
    <scope>NUCLEOTIDE SEQUENCE [LARGE SCALE GENOMIC DNA]</scope>
</reference>
<dbReference type="Pfam" id="PF17212">
    <property type="entry name" value="Tube"/>
    <property type="match status" value="1"/>
</dbReference>
<dbReference type="Proteomes" id="UP000516232">
    <property type="component" value="Segment"/>
</dbReference>
<keyword evidence="2" id="KW-1185">Reference proteome</keyword>
<protein>
    <submittedName>
        <fullName evidence="1">Tail tubular protein A</fullName>
    </submittedName>
</protein>
<organismHost>
    <name type="scientific">Acinetobacter baumannii</name>
    <dbReference type="NCBI Taxonomy" id="470"/>
</organismHost>
<accession>A0A7G9VYP5</accession>